<sequence length="491" mass="57030">MENFRLSENGDINVVIKQEPIDDDGFNITQCIKDEPLAAENKSENGLDISKKHDNTVVTTAAHTYRQETITSIKNDENTIIKEEYDVHSEEGEHFSREDLQTNQFAIKLETEEMNDHWDPNEIEFKVEDEVEGDEDTIYAKEEYDDLDGVDAVAQKQQDKLSDQQINTDCDKNNMMLNDSNAPDKVKPQVKKPHKCQDCDKSYVHKSALIRHSIKQNHNSYQCDVCEDFFKSFTDYKQHMIKHRKDDKKYFKCQYCDKQFIRKHNHKVHEGLHTGTSYKSKHSRENVNITNNDENVKSADGSVYANLERNKVEENEKCGITNCGEKVDINIKVENGNLECAEPQRENYGTDVNLDKSKDDKNDSLLNEKTERVSGDESSLHCCGIKFSSTKTLEVHKYLHHPKPQMKCNFCEKTFIHRNKLTSHERKHTSEKPFKCQFCDKYFKSPGSRSDHERNRCQFGKPFKCGLCGIGYAFLPLLKAHEQHKHMKDKQ</sequence>
<keyword evidence="4" id="KW-0862">Zinc</keyword>
<dbReference type="GO" id="GO:0005634">
    <property type="term" value="C:nucleus"/>
    <property type="evidence" value="ECO:0007669"/>
    <property type="project" value="TreeGrafter"/>
</dbReference>
<feature type="compositionally biased region" description="Basic and acidic residues" evidence="6">
    <location>
        <begin position="353"/>
        <end position="371"/>
    </location>
</feature>
<protein>
    <submittedName>
        <fullName evidence="7">Uncharacterized protein</fullName>
    </submittedName>
</protein>
<evidence type="ECO:0000256" key="4">
    <source>
        <dbReference type="ARBA" id="ARBA00022833"/>
    </source>
</evidence>
<evidence type="ECO:0000256" key="3">
    <source>
        <dbReference type="ARBA" id="ARBA00022771"/>
    </source>
</evidence>
<dbReference type="GO" id="GO:0000978">
    <property type="term" value="F:RNA polymerase II cis-regulatory region sequence-specific DNA binding"/>
    <property type="evidence" value="ECO:0007669"/>
    <property type="project" value="TreeGrafter"/>
</dbReference>
<dbReference type="EMBL" id="CAIIXF020000008">
    <property type="protein sequence ID" value="CAH1790698.1"/>
    <property type="molecule type" value="Genomic_DNA"/>
</dbReference>
<keyword evidence="5" id="KW-0539">Nucleus</keyword>
<keyword evidence="8" id="KW-1185">Reference proteome</keyword>
<dbReference type="SUPFAM" id="SSF57667">
    <property type="entry name" value="beta-beta-alpha zinc fingers"/>
    <property type="match status" value="4"/>
</dbReference>
<dbReference type="GO" id="GO:0008270">
    <property type="term" value="F:zinc ion binding"/>
    <property type="evidence" value="ECO:0007669"/>
    <property type="project" value="UniProtKB-KW"/>
</dbReference>
<proteinExistence type="predicted"/>
<gene>
    <name evidence="7" type="ORF">OFUS_LOCUS15872</name>
</gene>
<dbReference type="PROSITE" id="PS00028">
    <property type="entry name" value="ZINC_FINGER_C2H2_1"/>
    <property type="match status" value="5"/>
</dbReference>
<evidence type="ECO:0000256" key="6">
    <source>
        <dbReference type="SAM" id="MobiDB-lite"/>
    </source>
</evidence>
<evidence type="ECO:0000256" key="5">
    <source>
        <dbReference type="ARBA" id="ARBA00023242"/>
    </source>
</evidence>
<dbReference type="FunFam" id="3.30.160.60:FF:000446">
    <property type="entry name" value="Zinc finger protein"/>
    <property type="match status" value="1"/>
</dbReference>
<dbReference type="PANTHER" id="PTHR24393">
    <property type="entry name" value="ZINC FINGER PROTEIN"/>
    <property type="match status" value="1"/>
</dbReference>
<organism evidence="7 8">
    <name type="scientific">Owenia fusiformis</name>
    <name type="common">Polychaete worm</name>
    <dbReference type="NCBI Taxonomy" id="6347"/>
    <lineage>
        <taxon>Eukaryota</taxon>
        <taxon>Metazoa</taxon>
        <taxon>Spiralia</taxon>
        <taxon>Lophotrochozoa</taxon>
        <taxon>Annelida</taxon>
        <taxon>Polychaeta</taxon>
        <taxon>Sedentaria</taxon>
        <taxon>Canalipalpata</taxon>
        <taxon>Sabellida</taxon>
        <taxon>Oweniida</taxon>
        <taxon>Oweniidae</taxon>
        <taxon>Owenia</taxon>
    </lineage>
</organism>
<accession>A0A8J1XY13</accession>
<evidence type="ECO:0000256" key="1">
    <source>
        <dbReference type="ARBA" id="ARBA00022723"/>
    </source>
</evidence>
<dbReference type="PROSITE" id="PS50157">
    <property type="entry name" value="ZINC_FINGER_C2H2_2"/>
    <property type="match status" value="5"/>
</dbReference>
<dbReference type="Gene3D" id="3.30.160.60">
    <property type="entry name" value="Classic Zinc Finger"/>
    <property type="match status" value="4"/>
</dbReference>
<dbReference type="SMART" id="SM00355">
    <property type="entry name" value="ZnF_C2H2"/>
    <property type="match status" value="7"/>
</dbReference>
<dbReference type="InterPro" id="IPR013087">
    <property type="entry name" value="Znf_C2H2_type"/>
</dbReference>
<evidence type="ECO:0000313" key="8">
    <source>
        <dbReference type="Proteomes" id="UP000749559"/>
    </source>
</evidence>
<feature type="region of interest" description="Disordered" evidence="6">
    <location>
        <begin position="349"/>
        <end position="371"/>
    </location>
</feature>
<dbReference type="PANTHER" id="PTHR24393:SF34">
    <property type="entry name" value="PR_SET DOMAIN 13"/>
    <property type="match status" value="1"/>
</dbReference>
<dbReference type="OrthoDB" id="6255447at2759"/>
<dbReference type="AlphaFoldDB" id="A0A8J1XY13"/>
<reference evidence="7" key="1">
    <citation type="submission" date="2022-03" db="EMBL/GenBank/DDBJ databases">
        <authorList>
            <person name="Martin C."/>
        </authorList>
    </citation>
    <scope>NUCLEOTIDE SEQUENCE</scope>
</reference>
<evidence type="ECO:0000313" key="7">
    <source>
        <dbReference type="EMBL" id="CAH1790698.1"/>
    </source>
</evidence>
<evidence type="ECO:0000256" key="2">
    <source>
        <dbReference type="ARBA" id="ARBA00022737"/>
    </source>
</evidence>
<comment type="caution">
    <text evidence="7">The sequence shown here is derived from an EMBL/GenBank/DDBJ whole genome shotgun (WGS) entry which is preliminary data.</text>
</comment>
<keyword evidence="2" id="KW-0677">Repeat</keyword>
<keyword evidence="3" id="KW-0863">Zinc-finger</keyword>
<name>A0A8J1XY13_OWEFU</name>
<keyword evidence="1" id="KW-0479">Metal-binding</keyword>
<dbReference type="Proteomes" id="UP000749559">
    <property type="component" value="Unassembled WGS sequence"/>
</dbReference>
<dbReference type="Pfam" id="PF00096">
    <property type="entry name" value="zf-C2H2"/>
    <property type="match status" value="1"/>
</dbReference>
<dbReference type="InterPro" id="IPR036236">
    <property type="entry name" value="Znf_C2H2_sf"/>
</dbReference>
<dbReference type="GO" id="GO:0001228">
    <property type="term" value="F:DNA-binding transcription activator activity, RNA polymerase II-specific"/>
    <property type="evidence" value="ECO:0007669"/>
    <property type="project" value="TreeGrafter"/>
</dbReference>